<evidence type="ECO:0000256" key="6">
    <source>
        <dbReference type="ARBA" id="ARBA00023043"/>
    </source>
</evidence>
<dbReference type="EMBL" id="JAODUO010000410">
    <property type="protein sequence ID" value="KAK2181128.1"/>
    <property type="molecule type" value="Genomic_DNA"/>
</dbReference>
<keyword evidence="4" id="KW-0677">Repeat</keyword>
<feature type="transmembrane region" description="Helical" evidence="12">
    <location>
        <begin position="659"/>
        <end position="679"/>
    </location>
</feature>
<feature type="compositionally biased region" description="Acidic residues" evidence="11">
    <location>
        <begin position="802"/>
        <end position="812"/>
    </location>
</feature>
<dbReference type="Proteomes" id="UP001209878">
    <property type="component" value="Unassembled WGS sequence"/>
</dbReference>
<evidence type="ECO:0000313" key="14">
    <source>
        <dbReference type="EMBL" id="KAK2181128.1"/>
    </source>
</evidence>
<dbReference type="SUPFAM" id="SSF48403">
    <property type="entry name" value="Ankyrin repeat"/>
    <property type="match status" value="1"/>
</dbReference>
<keyword evidence="7" id="KW-0406">Ion transport</keyword>
<evidence type="ECO:0000256" key="4">
    <source>
        <dbReference type="ARBA" id="ARBA00022737"/>
    </source>
</evidence>
<feature type="region of interest" description="Disordered" evidence="11">
    <location>
        <begin position="797"/>
        <end position="865"/>
    </location>
</feature>
<dbReference type="InterPro" id="IPR002110">
    <property type="entry name" value="Ankyrin_rpt"/>
</dbReference>
<evidence type="ECO:0000256" key="11">
    <source>
        <dbReference type="SAM" id="MobiDB-lite"/>
    </source>
</evidence>
<dbReference type="GO" id="GO:0005886">
    <property type="term" value="C:plasma membrane"/>
    <property type="evidence" value="ECO:0007669"/>
    <property type="project" value="TreeGrafter"/>
</dbReference>
<evidence type="ECO:0000256" key="2">
    <source>
        <dbReference type="ARBA" id="ARBA00022448"/>
    </source>
</evidence>
<evidence type="ECO:0000256" key="7">
    <source>
        <dbReference type="ARBA" id="ARBA00023065"/>
    </source>
</evidence>
<evidence type="ECO:0000256" key="5">
    <source>
        <dbReference type="ARBA" id="ARBA00022989"/>
    </source>
</evidence>
<keyword evidence="3 12" id="KW-0812">Transmembrane</keyword>
<dbReference type="Pfam" id="PF12796">
    <property type="entry name" value="Ank_2"/>
    <property type="match status" value="1"/>
</dbReference>
<evidence type="ECO:0000256" key="10">
    <source>
        <dbReference type="PROSITE-ProRule" id="PRU00023"/>
    </source>
</evidence>
<dbReference type="InterPro" id="IPR005821">
    <property type="entry name" value="Ion_trans_dom"/>
</dbReference>
<dbReference type="GO" id="GO:0051480">
    <property type="term" value="P:regulation of cytosolic calcium ion concentration"/>
    <property type="evidence" value="ECO:0007669"/>
    <property type="project" value="TreeGrafter"/>
</dbReference>
<feature type="repeat" description="ANK" evidence="10">
    <location>
        <begin position="83"/>
        <end position="106"/>
    </location>
</feature>
<evidence type="ECO:0000256" key="1">
    <source>
        <dbReference type="ARBA" id="ARBA00004141"/>
    </source>
</evidence>
<keyword evidence="9" id="KW-0407">Ion channel</keyword>
<comment type="subcellular location">
    <subcellularLocation>
        <location evidence="1">Membrane</location>
        <topology evidence="1">Multi-pass membrane protein</topology>
    </subcellularLocation>
</comment>
<dbReference type="InterPro" id="IPR002153">
    <property type="entry name" value="TRPC_channel"/>
</dbReference>
<evidence type="ECO:0000256" key="9">
    <source>
        <dbReference type="ARBA" id="ARBA00023303"/>
    </source>
</evidence>
<evidence type="ECO:0000256" key="12">
    <source>
        <dbReference type="SAM" id="Phobius"/>
    </source>
</evidence>
<dbReference type="Gene3D" id="1.25.40.20">
    <property type="entry name" value="Ankyrin repeat-containing domain"/>
    <property type="match status" value="1"/>
</dbReference>
<dbReference type="PROSITE" id="PS50088">
    <property type="entry name" value="ANK_REPEAT"/>
    <property type="match status" value="1"/>
</dbReference>
<organism evidence="14 15">
    <name type="scientific">Ridgeia piscesae</name>
    <name type="common">Tubeworm</name>
    <dbReference type="NCBI Taxonomy" id="27915"/>
    <lineage>
        <taxon>Eukaryota</taxon>
        <taxon>Metazoa</taxon>
        <taxon>Spiralia</taxon>
        <taxon>Lophotrochozoa</taxon>
        <taxon>Annelida</taxon>
        <taxon>Polychaeta</taxon>
        <taxon>Sedentaria</taxon>
        <taxon>Canalipalpata</taxon>
        <taxon>Sabellida</taxon>
        <taxon>Siboglinidae</taxon>
        <taxon>Ridgeia</taxon>
    </lineage>
</organism>
<feature type="domain" description="Transient receptor ion channel" evidence="13">
    <location>
        <begin position="199"/>
        <end position="261"/>
    </location>
</feature>
<feature type="transmembrane region" description="Helical" evidence="12">
    <location>
        <begin position="607"/>
        <end position="629"/>
    </location>
</feature>
<sequence>MFIVTFSFTVISLRYNIHVCFNFTSVYSLPLSVSLSLSLLRALQLTDEERVYLNAAAVGDVPVLRQSLEDSEVTLNVNCVDYMGRSALHLAIDNENTESIELLLDKLNFESIDESLLHAISKGSIKTVKMIIEHPSYMAGEDKVRRKGVSDPFFRTEEKSQFSPDITPLILSAHYNNHEIIQMFLSRNQTIERPHPISCQCRDCVIKQNYDSLKRSRSRLNAYRALASPAFMALSSRDPIMATFELRQEMKKLAQVEKEFQNEYLALVEQCMDFACELMDLCRGTQEVEAVLGEGSDETGTRDPLARLKMAMEYEEKKFVAHPNCQQHLTSIWYGPEMGFMQSMGTGKKIFMWIGCIPLVPFICLVYLGNALRCPATKFISHTLSHICFLVLLTAATFRVDQPTIYPITSSDDFDHSKYEHLSYAEKAENVLRTHFRPANVLMCKVQLCLMFWVIGLLWMECKQMYNSGLRVYLLDNYNSIDYAVLSLYLASYTLRFLVDYKVAVADVYYNGTARARQALMDYNNISFFDGIRDEIFNDVTQPTYSYFMRASRFYWRPDDPEIVADVLFAMANVLSIARTTYLMPAFEVLGPLQIALGRMIGDITRFLVLFTLVVFAFMVGLHNIYWYYGSQTYHKQMEDGTTKLTHSTEAFQGMAHTLFSLFWSMFGLVNINSVLVTYPEKQAITEKSASDGTSLVEGVGMFLFAFYHVVIIIVLVNMLIAMMSHSFEDIQQRRENVCQTLNIEAPETSFADILQRLVRRYLFKLERLKEESGKDGVNMVSDSLLGATAEAFPTRIREEEPVYADSDETGDTDSSNYAIPPPPPPPQTDTTQRPNWKRRLSVRQGNTLNSSARRRRTSMATGHPQVPDVISQVFLYRLRYKSRGLLPSNKVVRVYKMAVA</sequence>
<dbReference type="FunFam" id="1.25.40.20:FF:000909">
    <property type="entry name" value="Uncharacterized protein"/>
    <property type="match status" value="1"/>
</dbReference>
<keyword evidence="6 10" id="KW-0040">ANK repeat</keyword>
<evidence type="ECO:0000256" key="8">
    <source>
        <dbReference type="ARBA" id="ARBA00023136"/>
    </source>
</evidence>
<comment type="caution">
    <text evidence="14">The sequence shown here is derived from an EMBL/GenBank/DDBJ whole genome shotgun (WGS) entry which is preliminary data.</text>
</comment>
<reference evidence="14" key="1">
    <citation type="journal article" date="2023" name="Mol. Biol. Evol.">
        <title>Third-Generation Sequencing Reveals the Adaptive Role of the Epigenome in Three Deep-Sea Polychaetes.</title>
        <authorList>
            <person name="Perez M."/>
            <person name="Aroh O."/>
            <person name="Sun Y."/>
            <person name="Lan Y."/>
            <person name="Juniper S.K."/>
            <person name="Young C.R."/>
            <person name="Angers B."/>
            <person name="Qian P.Y."/>
        </authorList>
    </citation>
    <scope>NUCLEOTIDE SEQUENCE</scope>
    <source>
        <strain evidence="14">R07B-5</strain>
    </source>
</reference>
<dbReference type="GO" id="GO:0015279">
    <property type="term" value="F:store-operated calcium channel activity"/>
    <property type="evidence" value="ECO:0007669"/>
    <property type="project" value="TreeGrafter"/>
</dbReference>
<feature type="transmembrane region" description="Helical" evidence="12">
    <location>
        <begin position="350"/>
        <end position="368"/>
    </location>
</feature>
<evidence type="ECO:0000256" key="3">
    <source>
        <dbReference type="ARBA" id="ARBA00022692"/>
    </source>
</evidence>
<dbReference type="InterPro" id="IPR013555">
    <property type="entry name" value="TRP_dom"/>
</dbReference>
<feature type="transmembrane region" description="Helical" evidence="12">
    <location>
        <begin position="442"/>
        <end position="460"/>
    </location>
</feature>
<dbReference type="AlphaFoldDB" id="A0AAD9L0J7"/>
<keyword evidence="15" id="KW-1185">Reference proteome</keyword>
<dbReference type="Pfam" id="PF08344">
    <property type="entry name" value="TRP_2"/>
    <property type="match status" value="1"/>
</dbReference>
<proteinExistence type="predicted"/>
<keyword evidence="5 12" id="KW-1133">Transmembrane helix</keyword>
<dbReference type="GO" id="GO:0070679">
    <property type="term" value="F:inositol 1,4,5 trisphosphate binding"/>
    <property type="evidence" value="ECO:0007669"/>
    <property type="project" value="TreeGrafter"/>
</dbReference>
<dbReference type="PROSITE" id="PS50297">
    <property type="entry name" value="ANK_REP_REGION"/>
    <property type="match status" value="1"/>
</dbReference>
<protein>
    <recommendedName>
        <fullName evidence="13">Transient receptor ion channel domain-containing protein</fullName>
    </recommendedName>
</protein>
<keyword evidence="2" id="KW-0813">Transport</keyword>
<name>A0AAD9L0J7_RIDPI</name>
<feature type="transmembrane region" description="Helical" evidence="12">
    <location>
        <begin position="480"/>
        <end position="499"/>
    </location>
</feature>
<keyword evidence="8 12" id="KW-0472">Membrane</keyword>
<dbReference type="Pfam" id="PF00520">
    <property type="entry name" value="Ion_trans"/>
    <property type="match status" value="1"/>
</dbReference>
<accession>A0AAD9L0J7</accession>
<dbReference type="PANTHER" id="PTHR10117:SF54">
    <property type="entry name" value="TRANSIENT RECEPTOR POTENTIAL-GAMMA PROTEIN"/>
    <property type="match status" value="1"/>
</dbReference>
<evidence type="ECO:0000313" key="15">
    <source>
        <dbReference type="Proteomes" id="UP001209878"/>
    </source>
</evidence>
<dbReference type="SMART" id="SM01420">
    <property type="entry name" value="TRP_2"/>
    <property type="match status" value="1"/>
</dbReference>
<dbReference type="GO" id="GO:0034703">
    <property type="term" value="C:cation channel complex"/>
    <property type="evidence" value="ECO:0007669"/>
    <property type="project" value="TreeGrafter"/>
</dbReference>
<dbReference type="PANTHER" id="PTHR10117">
    <property type="entry name" value="TRANSIENT RECEPTOR POTENTIAL CHANNEL"/>
    <property type="match status" value="1"/>
</dbReference>
<feature type="transmembrane region" description="Helical" evidence="12">
    <location>
        <begin position="700"/>
        <end position="724"/>
    </location>
</feature>
<gene>
    <name evidence="14" type="ORF">NP493_410g05010</name>
</gene>
<evidence type="ECO:0000259" key="13">
    <source>
        <dbReference type="SMART" id="SM01420"/>
    </source>
</evidence>
<dbReference type="SMART" id="SM00248">
    <property type="entry name" value="ANK"/>
    <property type="match status" value="3"/>
</dbReference>
<dbReference type="InterPro" id="IPR036770">
    <property type="entry name" value="Ankyrin_rpt-contain_sf"/>
</dbReference>